<keyword evidence="1 4" id="KW-0808">Transferase</keyword>
<keyword evidence="2 4" id="KW-0418">Kinase</keyword>
<gene>
    <name evidence="4" type="primary">ydjH</name>
    <name evidence="4" type="ORF">G3RUM_00667</name>
</gene>
<dbReference type="GO" id="GO:0016301">
    <property type="term" value="F:kinase activity"/>
    <property type="evidence" value="ECO:0007669"/>
    <property type="project" value="UniProtKB-KW"/>
</dbReference>
<dbReference type="EMBL" id="PRLM01000006">
    <property type="protein sequence ID" value="RYC74511.1"/>
    <property type="molecule type" value="Genomic_DNA"/>
</dbReference>
<keyword evidence="5" id="KW-1185">Reference proteome</keyword>
<dbReference type="InterPro" id="IPR002139">
    <property type="entry name" value="Ribo/fructo_kinase"/>
</dbReference>
<protein>
    <submittedName>
        <fullName evidence="4">Sugar kinase YdjH</fullName>
        <ecNumber evidence="4">2.7.1.-</ecNumber>
    </submittedName>
</protein>
<evidence type="ECO:0000256" key="2">
    <source>
        <dbReference type="ARBA" id="ARBA00022777"/>
    </source>
</evidence>
<comment type="caution">
    <text evidence="4">The sequence shown here is derived from an EMBL/GenBank/DDBJ whole genome shotgun (WGS) entry which is preliminary data.</text>
</comment>
<evidence type="ECO:0000313" key="5">
    <source>
        <dbReference type="Proteomes" id="UP001191019"/>
    </source>
</evidence>
<feature type="domain" description="Carbohydrate kinase PfkB" evidence="3">
    <location>
        <begin position="39"/>
        <end position="303"/>
    </location>
</feature>
<dbReference type="SUPFAM" id="SSF53613">
    <property type="entry name" value="Ribokinase-like"/>
    <property type="match status" value="1"/>
</dbReference>
<evidence type="ECO:0000259" key="3">
    <source>
        <dbReference type="Pfam" id="PF00294"/>
    </source>
</evidence>
<sequence length="320" mass="33952">MARIVSLGSALQDIYLIDHDDLVATSIGDASIFGKVLVGSKVDIDKLSYEVGGGGVNSAITFARHGHEAIFLGNVARDPAGAAIIKALDREGVDTSYINFLERKTTGTSVVLLDTKSGERTILTCRGASEQFGNFSEGDLDLAQPDWLYVTTLRGDMDTLTRFFKKAHAMGVKIMFNPGVKELENAKELIGLLKYVDVLNVNKSEAAKIVPGATLVELLYRLSSYVETVIITDGAMGGIAGNGAEVYRFGIYEDRQVKDATGAGDAFGSGLLAHLAAGKSFKSSLIFASANSTAVVSKLGANKGILTGSEPLHPMPMQKL</sequence>
<dbReference type="EC" id="2.7.1.-" evidence="4"/>
<evidence type="ECO:0000256" key="1">
    <source>
        <dbReference type="ARBA" id="ARBA00022679"/>
    </source>
</evidence>
<proteinExistence type="predicted"/>
<organism evidence="4 5">
    <name type="scientific">Candidatus Nanosyncoccus alces</name>
    <dbReference type="NCBI Taxonomy" id="2171997"/>
    <lineage>
        <taxon>Bacteria</taxon>
        <taxon>Candidatus Saccharimonadota</taxon>
        <taxon>Candidatus Nanosyncoccalia</taxon>
        <taxon>Candidatus Nanosyncoccales</taxon>
        <taxon>Candidatus Nanosyncoccaceae</taxon>
        <taxon>Candidatus Nanosyncoccus</taxon>
    </lineage>
</organism>
<evidence type="ECO:0000313" key="4">
    <source>
        <dbReference type="EMBL" id="RYC74511.1"/>
    </source>
</evidence>
<dbReference type="Proteomes" id="UP001191019">
    <property type="component" value="Unassembled WGS sequence"/>
</dbReference>
<dbReference type="Pfam" id="PF00294">
    <property type="entry name" value="PfkB"/>
    <property type="match status" value="1"/>
</dbReference>
<reference evidence="4 5" key="1">
    <citation type="journal article" date="2018" name="bioRxiv">
        <title>Evidence of independent acquisition and adaption of ultra-small bacteria to human hosts across the highly diverse yet reduced genomes of the phylum Saccharibacteria.</title>
        <authorList>
            <person name="McLean J.S."/>
            <person name="Bor B."/>
            <person name="To T.T."/>
            <person name="Liu Q."/>
            <person name="Kearns K.A."/>
            <person name="Solden L.M."/>
            <person name="Wrighton K.C."/>
            <person name="He X."/>
            <person name="Shi W."/>
        </authorList>
    </citation>
    <scope>NUCLEOTIDE SEQUENCE [LARGE SCALE GENOMIC DNA]</scope>
    <source>
        <strain evidence="4 5">TM7_G3_2_Rum_HOT_351B</strain>
    </source>
</reference>
<dbReference type="InterPro" id="IPR029056">
    <property type="entry name" value="Ribokinase-like"/>
</dbReference>
<dbReference type="PRINTS" id="PR00990">
    <property type="entry name" value="RIBOKINASE"/>
</dbReference>
<accession>A0ABY0FL95</accession>
<dbReference type="PANTHER" id="PTHR10584:SF166">
    <property type="entry name" value="RIBOKINASE"/>
    <property type="match status" value="1"/>
</dbReference>
<dbReference type="PANTHER" id="PTHR10584">
    <property type="entry name" value="SUGAR KINASE"/>
    <property type="match status" value="1"/>
</dbReference>
<reference evidence="4 5" key="2">
    <citation type="journal article" date="2020" name="Cell Rep.">
        <title>Acquisition and Adaptation of Ultra-small Parasitic Reduced Genome Bacteria to Mammalian Hosts.</title>
        <authorList>
            <person name="McLean J.S."/>
            <person name="Bor B."/>
            <person name="Kerns K.A."/>
            <person name="Liu Q."/>
            <person name="To T.T."/>
            <person name="Solden L."/>
            <person name="Hendrickson E.L."/>
            <person name="Wrighton K."/>
            <person name="Shi W."/>
            <person name="He X."/>
        </authorList>
    </citation>
    <scope>NUCLEOTIDE SEQUENCE [LARGE SCALE GENOMIC DNA]</scope>
    <source>
        <strain evidence="4 5">TM7_G3_2_Rum_HOT_351B</strain>
    </source>
</reference>
<dbReference type="InterPro" id="IPR011611">
    <property type="entry name" value="PfkB_dom"/>
</dbReference>
<name>A0ABY0FL95_9BACT</name>
<dbReference type="RefSeq" id="WP_129735355.1">
    <property type="nucleotide sequence ID" value="NZ_PRLM01000006.1"/>
</dbReference>
<dbReference type="Gene3D" id="3.40.1190.20">
    <property type="match status" value="1"/>
</dbReference>